<accession>A0A9D4QD41</accession>
<dbReference type="AlphaFoldDB" id="A0A9D4QD41"/>
<dbReference type="EMBL" id="JABSTV010001246">
    <property type="protein sequence ID" value="KAH7975584.1"/>
    <property type="molecule type" value="Genomic_DNA"/>
</dbReference>
<name>A0A9D4QD41_RHISA</name>
<keyword evidence="2" id="KW-1185">Reference proteome</keyword>
<organism evidence="1 2">
    <name type="scientific">Rhipicephalus sanguineus</name>
    <name type="common">Brown dog tick</name>
    <name type="synonym">Ixodes sanguineus</name>
    <dbReference type="NCBI Taxonomy" id="34632"/>
    <lineage>
        <taxon>Eukaryota</taxon>
        <taxon>Metazoa</taxon>
        <taxon>Ecdysozoa</taxon>
        <taxon>Arthropoda</taxon>
        <taxon>Chelicerata</taxon>
        <taxon>Arachnida</taxon>
        <taxon>Acari</taxon>
        <taxon>Parasitiformes</taxon>
        <taxon>Ixodida</taxon>
        <taxon>Ixodoidea</taxon>
        <taxon>Ixodidae</taxon>
        <taxon>Rhipicephalinae</taxon>
        <taxon>Rhipicephalus</taxon>
        <taxon>Rhipicephalus</taxon>
    </lineage>
</organism>
<proteinExistence type="predicted"/>
<comment type="caution">
    <text evidence="1">The sequence shown here is derived from an EMBL/GenBank/DDBJ whole genome shotgun (WGS) entry which is preliminary data.</text>
</comment>
<reference evidence="1" key="1">
    <citation type="journal article" date="2020" name="Cell">
        <title>Large-Scale Comparative Analyses of Tick Genomes Elucidate Their Genetic Diversity and Vector Capacities.</title>
        <authorList>
            <consortium name="Tick Genome and Microbiome Consortium (TIGMIC)"/>
            <person name="Jia N."/>
            <person name="Wang J."/>
            <person name="Shi W."/>
            <person name="Du L."/>
            <person name="Sun Y."/>
            <person name="Zhan W."/>
            <person name="Jiang J.F."/>
            <person name="Wang Q."/>
            <person name="Zhang B."/>
            <person name="Ji P."/>
            <person name="Bell-Sakyi L."/>
            <person name="Cui X.M."/>
            <person name="Yuan T.T."/>
            <person name="Jiang B.G."/>
            <person name="Yang W.F."/>
            <person name="Lam T.T."/>
            <person name="Chang Q.C."/>
            <person name="Ding S.J."/>
            <person name="Wang X.J."/>
            <person name="Zhu J.G."/>
            <person name="Ruan X.D."/>
            <person name="Zhao L."/>
            <person name="Wei J.T."/>
            <person name="Ye R.Z."/>
            <person name="Que T.C."/>
            <person name="Du C.H."/>
            <person name="Zhou Y.H."/>
            <person name="Cheng J.X."/>
            <person name="Dai P.F."/>
            <person name="Guo W.B."/>
            <person name="Han X.H."/>
            <person name="Huang E.J."/>
            <person name="Li L.F."/>
            <person name="Wei W."/>
            <person name="Gao Y.C."/>
            <person name="Liu J.Z."/>
            <person name="Shao H.Z."/>
            <person name="Wang X."/>
            <person name="Wang C.C."/>
            <person name="Yang T.C."/>
            <person name="Huo Q.B."/>
            <person name="Li W."/>
            <person name="Chen H.Y."/>
            <person name="Chen S.E."/>
            <person name="Zhou L.G."/>
            <person name="Ni X.B."/>
            <person name="Tian J.H."/>
            <person name="Sheng Y."/>
            <person name="Liu T."/>
            <person name="Pan Y.S."/>
            <person name="Xia L.Y."/>
            <person name="Li J."/>
            <person name="Zhao F."/>
            <person name="Cao W.C."/>
        </authorList>
    </citation>
    <scope>NUCLEOTIDE SEQUENCE</scope>
    <source>
        <strain evidence="1">Rsan-2018</strain>
    </source>
</reference>
<sequence>MGAEILSEAVTIENILQRRSTLYERQMNSTSATEVFMAIGDNTECLRQLIHSIGREELQKAAAPPPPMLFVYEPSIVSLQSAQPLQHYEGTRASPPFVYAGPVAHRSEQPYGEVDHLYHQWPYGRLGLRGFSAYSPPPCYGQRPPGFGDYLAQQHMLQAAG</sequence>
<gene>
    <name evidence="1" type="ORF">HPB52_003534</name>
</gene>
<evidence type="ECO:0000313" key="2">
    <source>
        <dbReference type="Proteomes" id="UP000821837"/>
    </source>
</evidence>
<protein>
    <submittedName>
        <fullName evidence="1">Uncharacterized protein</fullName>
    </submittedName>
</protein>
<dbReference type="Proteomes" id="UP000821837">
    <property type="component" value="Chromosome 10"/>
</dbReference>
<evidence type="ECO:0000313" key="1">
    <source>
        <dbReference type="EMBL" id="KAH7975584.1"/>
    </source>
</evidence>
<reference evidence="1" key="2">
    <citation type="submission" date="2021-09" db="EMBL/GenBank/DDBJ databases">
        <authorList>
            <person name="Jia N."/>
            <person name="Wang J."/>
            <person name="Shi W."/>
            <person name="Du L."/>
            <person name="Sun Y."/>
            <person name="Zhan W."/>
            <person name="Jiang J."/>
            <person name="Wang Q."/>
            <person name="Zhang B."/>
            <person name="Ji P."/>
            <person name="Sakyi L.B."/>
            <person name="Cui X."/>
            <person name="Yuan T."/>
            <person name="Jiang B."/>
            <person name="Yang W."/>
            <person name="Lam T.T.-Y."/>
            <person name="Chang Q."/>
            <person name="Ding S."/>
            <person name="Wang X."/>
            <person name="Zhu J."/>
            <person name="Ruan X."/>
            <person name="Zhao L."/>
            <person name="Wei J."/>
            <person name="Que T."/>
            <person name="Du C."/>
            <person name="Cheng J."/>
            <person name="Dai P."/>
            <person name="Han X."/>
            <person name="Huang E."/>
            <person name="Gao Y."/>
            <person name="Liu J."/>
            <person name="Shao H."/>
            <person name="Ye R."/>
            <person name="Li L."/>
            <person name="Wei W."/>
            <person name="Wang X."/>
            <person name="Wang C."/>
            <person name="Huo Q."/>
            <person name="Li W."/>
            <person name="Guo W."/>
            <person name="Chen H."/>
            <person name="Chen S."/>
            <person name="Zhou L."/>
            <person name="Zhou L."/>
            <person name="Ni X."/>
            <person name="Tian J."/>
            <person name="Zhou Y."/>
            <person name="Sheng Y."/>
            <person name="Liu T."/>
            <person name="Pan Y."/>
            <person name="Xia L."/>
            <person name="Li J."/>
            <person name="Zhao F."/>
            <person name="Cao W."/>
        </authorList>
    </citation>
    <scope>NUCLEOTIDE SEQUENCE</scope>
    <source>
        <strain evidence="1">Rsan-2018</strain>
        <tissue evidence="1">Larvae</tissue>
    </source>
</reference>